<dbReference type="SUPFAM" id="SSF48557">
    <property type="entry name" value="L-aspartase-like"/>
    <property type="match status" value="1"/>
</dbReference>
<dbReference type="InterPro" id="IPR008948">
    <property type="entry name" value="L-Aspartase-like"/>
</dbReference>
<keyword evidence="3 6" id="KW-0369">Histidine metabolism</keyword>
<protein>
    <recommendedName>
        <fullName evidence="2 6">Histidine ammonia-lyase</fullName>
        <shortName evidence="6">Histidase</shortName>
        <ecNumber evidence="2 6">4.3.1.3</ecNumber>
    </recommendedName>
</protein>
<gene>
    <name evidence="6" type="primary">hutH</name>
    <name evidence="10" type="ORF">SAMN05216204_13541</name>
</gene>
<dbReference type="FunFam" id="1.10.275.10:FF:000005">
    <property type="entry name" value="Histidine ammonia-lyase"/>
    <property type="match status" value="1"/>
</dbReference>
<keyword evidence="11" id="KW-1185">Reference proteome</keyword>
<evidence type="ECO:0000256" key="3">
    <source>
        <dbReference type="ARBA" id="ARBA00022808"/>
    </source>
</evidence>
<dbReference type="EMBL" id="FOLD01000035">
    <property type="protein sequence ID" value="SFD74362.1"/>
    <property type="molecule type" value="Genomic_DNA"/>
</dbReference>
<dbReference type="GO" id="GO:0005737">
    <property type="term" value="C:cytoplasm"/>
    <property type="evidence" value="ECO:0007669"/>
    <property type="project" value="UniProtKB-SubCell"/>
</dbReference>
<evidence type="ECO:0000256" key="5">
    <source>
        <dbReference type="ARBA" id="ARBA00049269"/>
    </source>
</evidence>
<comment type="catalytic activity">
    <reaction evidence="5 6 8">
        <text>L-histidine = trans-urocanate + NH4(+)</text>
        <dbReference type="Rhea" id="RHEA:21232"/>
        <dbReference type="ChEBI" id="CHEBI:17771"/>
        <dbReference type="ChEBI" id="CHEBI:28938"/>
        <dbReference type="ChEBI" id="CHEBI:57595"/>
        <dbReference type="EC" id="4.3.1.3"/>
    </reaction>
</comment>
<keyword evidence="6" id="KW-0963">Cytoplasm</keyword>
<dbReference type="InterPro" id="IPR024083">
    <property type="entry name" value="Fumarase/histidase_N"/>
</dbReference>
<dbReference type="GO" id="GO:0004397">
    <property type="term" value="F:histidine ammonia-lyase activity"/>
    <property type="evidence" value="ECO:0007669"/>
    <property type="project" value="UniProtKB-UniRule"/>
</dbReference>
<proteinExistence type="inferred from homology"/>
<evidence type="ECO:0000256" key="7">
    <source>
        <dbReference type="RuleBase" id="RU003954"/>
    </source>
</evidence>
<dbReference type="EC" id="4.3.1.3" evidence="2 6"/>
<reference evidence="11" key="1">
    <citation type="submission" date="2016-10" db="EMBL/GenBank/DDBJ databases">
        <authorList>
            <person name="Varghese N."/>
            <person name="Submissions S."/>
        </authorList>
    </citation>
    <scope>NUCLEOTIDE SEQUENCE [LARGE SCALE GENOMIC DNA]</scope>
    <source>
        <strain evidence="11">CGMCC 1.12041</strain>
    </source>
</reference>
<dbReference type="FunFam" id="1.20.200.10:FF:000003">
    <property type="entry name" value="Histidine ammonia-lyase"/>
    <property type="match status" value="1"/>
</dbReference>
<evidence type="ECO:0000256" key="1">
    <source>
        <dbReference type="ARBA" id="ARBA00005113"/>
    </source>
</evidence>
<evidence type="ECO:0000256" key="2">
    <source>
        <dbReference type="ARBA" id="ARBA00012994"/>
    </source>
</evidence>
<dbReference type="NCBIfam" id="TIGR01225">
    <property type="entry name" value="hutH"/>
    <property type="match status" value="1"/>
</dbReference>
<comment type="subcellular location">
    <subcellularLocation>
        <location evidence="6 9">Cytoplasm</location>
    </subcellularLocation>
</comment>
<dbReference type="PANTHER" id="PTHR10362">
    <property type="entry name" value="HISTIDINE AMMONIA-LYASE"/>
    <property type="match status" value="1"/>
</dbReference>
<dbReference type="Pfam" id="PF00221">
    <property type="entry name" value="Lyase_aromatic"/>
    <property type="match status" value="1"/>
</dbReference>
<evidence type="ECO:0000256" key="8">
    <source>
        <dbReference type="RuleBase" id="RU004479"/>
    </source>
</evidence>
<accession>A0A1I1UU59</accession>
<dbReference type="Gene3D" id="1.20.200.10">
    <property type="entry name" value="Fumarase/aspartase (Central domain)"/>
    <property type="match status" value="1"/>
</dbReference>
<evidence type="ECO:0000256" key="4">
    <source>
        <dbReference type="ARBA" id="ARBA00023239"/>
    </source>
</evidence>
<keyword evidence="4 6" id="KW-0456">Lyase</keyword>
<dbReference type="GO" id="GO:0019557">
    <property type="term" value="P:L-histidine catabolic process to glutamate and formate"/>
    <property type="evidence" value="ECO:0007669"/>
    <property type="project" value="UniProtKB-UniPathway"/>
</dbReference>
<feature type="modified residue" description="2,3-didehydroalanine (Ser)" evidence="6">
    <location>
        <position position="151"/>
    </location>
</feature>
<dbReference type="InterPro" id="IPR022313">
    <property type="entry name" value="Phe/His_NH3-lyase_AS"/>
</dbReference>
<comment type="similarity">
    <text evidence="6 7">Belongs to the PAL/histidase family.</text>
</comment>
<feature type="cross-link" description="5-imidazolinone (Ala-Gly)" evidence="6">
    <location>
        <begin position="150"/>
        <end position="152"/>
    </location>
</feature>
<dbReference type="NCBIfam" id="NF006871">
    <property type="entry name" value="PRK09367.1"/>
    <property type="match status" value="1"/>
</dbReference>
<dbReference type="OrthoDB" id="9806955at2"/>
<dbReference type="STRING" id="1164594.SAMN05216204_13541"/>
<dbReference type="UniPathway" id="UPA00379">
    <property type="reaction ID" value="UER00549"/>
</dbReference>
<dbReference type="CDD" id="cd00332">
    <property type="entry name" value="PAL-HAL"/>
    <property type="match status" value="1"/>
</dbReference>
<dbReference type="InterPro" id="IPR005921">
    <property type="entry name" value="HutH"/>
</dbReference>
<name>A0A1I1UU59_9BURK</name>
<dbReference type="HAMAP" id="MF_00229">
    <property type="entry name" value="His_ammonia_lyase"/>
    <property type="match status" value="1"/>
</dbReference>
<evidence type="ECO:0000256" key="9">
    <source>
        <dbReference type="RuleBase" id="RU004480"/>
    </source>
</evidence>
<organism evidence="10 11">
    <name type="scientific">Massilia yuzhufengensis</name>
    <dbReference type="NCBI Taxonomy" id="1164594"/>
    <lineage>
        <taxon>Bacteria</taxon>
        <taxon>Pseudomonadati</taxon>
        <taxon>Pseudomonadota</taxon>
        <taxon>Betaproteobacteria</taxon>
        <taxon>Burkholderiales</taxon>
        <taxon>Oxalobacteraceae</taxon>
        <taxon>Telluria group</taxon>
        <taxon>Massilia</taxon>
    </lineage>
</organism>
<evidence type="ECO:0000313" key="10">
    <source>
        <dbReference type="EMBL" id="SFD74362.1"/>
    </source>
</evidence>
<dbReference type="AlphaFoldDB" id="A0A1I1UU59"/>
<evidence type="ECO:0000313" key="11">
    <source>
        <dbReference type="Proteomes" id="UP000198639"/>
    </source>
</evidence>
<dbReference type="Proteomes" id="UP000198639">
    <property type="component" value="Unassembled WGS sequence"/>
</dbReference>
<dbReference type="GO" id="GO:0019556">
    <property type="term" value="P:L-histidine catabolic process to glutamate and formamide"/>
    <property type="evidence" value="ECO:0007669"/>
    <property type="project" value="UniProtKB-UniPathway"/>
</dbReference>
<dbReference type="InterPro" id="IPR001106">
    <property type="entry name" value="Aromatic_Lyase"/>
</dbReference>
<dbReference type="Gene3D" id="1.10.275.10">
    <property type="entry name" value="Fumarase/aspartase (N-terminal domain)"/>
    <property type="match status" value="1"/>
</dbReference>
<dbReference type="RefSeq" id="WP_091876632.1">
    <property type="nucleotide sequence ID" value="NZ_FOLD01000035.1"/>
</dbReference>
<dbReference type="PROSITE" id="PS00488">
    <property type="entry name" value="PAL_HISTIDASE"/>
    <property type="match status" value="1"/>
</dbReference>
<evidence type="ECO:0000256" key="6">
    <source>
        <dbReference type="HAMAP-Rule" id="MF_00229"/>
    </source>
</evidence>
<sequence>MHTMTDTNHGITLQPGQLALSDLRAVWAGHVPLTLAAGAWPAIEASVALVDAIVAKGDPAYGINTGFGILAKAHIPNEQLATLQRNLILSHAVGTGPLIADNIVRLIVLTKIGSLARGYSGVRPVIVETLLALYNAGIMPAIPCQGSVGASGDLAPLAHMTLAMLGVGPVRYRGEVVEAQDALRAAGIEPVTLGAKEGLALINGTQVSTALALHGLFMAERVLEAGMVAGMLSLDAARGSDAPFDARIHAVRGQPGQITAAGIYRELVAGSAIRASHLVGDERVQDPYSLRCQPQVMGAAMDIIANSGRTLLIEANAVTDNPLLFPEDGAIISGGNFHAEPVAFAADTLALAIAEIGALSERRIALLIDANLSGLPAFLVREPGLNSGFMIAHVTAAALASENKSLAHPASVDSLPTSANQEDHVSMATFAARRLDQMAHNTSVIVGIELLAAAQGIEFHRPLRSSEHLEHVHAQLRTRVAPYDADRFFAPDIEAARLMVVNGELSASCKELFTALHP</sequence>
<comment type="pathway">
    <text evidence="1 6 8">Amino-acid degradation; L-histidine degradation into L-glutamate; N-formimidoyl-L-glutamate from L-histidine: step 1/3.</text>
</comment>
<comment type="PTM">
    <text evidence="6">Contains an active site 4-methylidene-imidazol-5-one (MIO), which is formed autocatalytically by cyclization and dehydration of residues Ala-Ser-Gly.</text>
</comment>